<feature type="compositionally biased region" description="Basic and acidic residues" evidence="1">
    <location>
        <begin position="50"/>
        <end position="59"/>
    </location>
</feature>
<organism evidence="2 3">
    <name type="scientific">Mesorhizobium waimense</name>
    <dbReference type="NCBI Taxonomy" id="1300307"/>
    <lineage>
        <taxon>Bacteria</taxon>
        <taxon>Pseudomonadati</taxon>
        <taxon>Pseudomonadota</taxon>
        <taxon>Alphaproteobacteria</taxon>
        <taxon>Hyphomicrobiales</taxon>
        <taxon>Phyllobacteriaceae</taxon>
        <taxon>Mesorhizobium</taxon>
    </lineage>
</organism>
<evidence type="ECO:0000256" key="1">
    <source>
        <dbReference type="SAM" id="MobiDB-lite"/>
    </source>
</evidence>
<name>A0A3A5KYL9_9HYPH</name>
<proteinExistence type="predicted"/>
<gene>
    <name evidence="2" type="ORF">D3227_04475</name>
</gene>
<dbReference type="Proteomes" id="UP000272706">
    <property type="component" value="Unassembled WGS sequence"/>
</dbReference>
<keyword evidence="3" id="KW-1185">Reference proteome</keyword>
<dbReference type="AlphaFoldDB" id="A0A3A5KYL9"/>
<comment type="caution">
    <text evidence="2">The sequence shown here is derived from an EMBL/GenBank/DDBJ whole genome shotgun (WGS) entry which is preliminary data.</text>
</comment>
<accession>A0A3A5KYL9</accession>
<feature type="region of interest" description="Disordered" evidence="1">
    <location>
        <begin position="50"/>
        <end position="73"/>
    </location>
</feature>
<sequence length="73" mass="8106">MHASLYDLQAEPQLNAAFMPQLVFAACSTVPRCAEIQVRPSRKWWVPRTGAERAPEAKEPGIAGRHHLNISTP</sequence>
<dbReference type="EMBL" id="QZWZ01000002">
    <property type="protein sequence ID" value="RJT41948.1"/>
    <property type="molecule type" value="Genomic_DNA"/>
</dbReference>
<reference evidence="2 3" key="1">
    <citation type="submission" date="2018-09" db="EMBL/GenBank/DDBJ databases">
        <title>Mesorhizobium carmichaelinearum sp. nov. isolated from Carmichaelinea spp. root nodules in New Zealand.</title>
        <authorList>
            <person name="De Meyer S.E."/>
        </authorList>
    </citation>
    <scope>NUCLEOTIDE SEQUENCE [LARGE SCALE GENOMIC DNA]</scope>
    <source>
        <strain evidence="2 3">ICMP19557</strain>
    </source>
</reference>
<protein>
    <submittedName>
        <fullName evidence="2">Uncharacterized protein</fullName>
    </submittedName>
</protein>
<feature type="compositionally biased region" description="Basic residues" evidence="1">
    <location>
        <begin position="64"/>
        <end position="73"/>
    </location>
</feature>
<evidence type="ECO:0000313" key="2">
    <source>
        <dbReference type="EMBL" id="RJT41948.1"/>
    </source>
</evidence>
<evidence type="ECO:0000313" key="3">
    <source>
        <dbReference type="Proteomes" id="UP000272706"/>
    </source>
</evidence>